<sequence length="98" mass="11386">MPNKYRALDEDEDHFTVWMPVWADDVSGTRSKQYQKHVIIYMCNVSLPGKLVQQEYDGYDAMYHIGKPCSATETQKNILEQLRLASRCKTTGMEERPV</sequence>
<evidence type="ECO:0000313" key="1">
    <source>
        <dbReference type="EMBL" id="KAK7438745.1"/>
    </source>
</evidence>
<gene>
    <name evidence="1" type="ORF">VKT23_017875</name>
</gene>
<evidence type="ECO:0000313" key="2">
    <source>
        <dbReference type="Proteomes" id="UP001498398"/>
    </source>
</evidence>
<organism evidence="1 2">
    <name type="scientific">Marasmiellus scandens</name>
    <dbReference type="NCBI Taxonomy" id="2682957"/>
    <lineage>
        <taxon>Eukaryota</taxon>
        <taxon>Fungi</taxon>
        <taxon>Dikarya</taxon>
        <taxon>Basidiomycota</taxon>
        <taxon>Agaricomycotina</taxon>
        <taxon>Agaricomycetes</taxon>
        <taxon>Agaricomycetidae</taxon>
        <taxon>Agaricales</taxon>
        <taxon>Marasmiineae</taxon>
        <taxon>Omphalotaceae</taxon>
        <taxon>Marasmiellus</taxon>
    </lineage>
</organism>
<reference evidence="1 2" key="1">
    <citation type="submission" date="2024-01" db="EMBL/GenBank/DDBJ databases">
        <title>A draft genome for the cacao thread blight pathogen Marasmiellus scandens.</title>
        <authorList>
            <person name="Baruah I.K."/>
            <person name="Leung J."/>
            <person name="Bukari Y."/>
            <person name="Amoako-Attah I."/>
            <person name="Meinhardt L.W."/>
            <person name="Bailey B.A."/>
            <person name="Cohen S.P."/>
        </authorList>
    </citation>
    <scope>NUCLEOTIDE SEQUENCE [LARGE SCALE GENOMIC DNA]</scope>
    <source>
        <strain evidence="1 2">GH-19</strain>
    </source>
</reference>
<dbReference type="EMBL" id="JBANRG010000077">
    <property type="protein sequence ID" value="KAK7438745.1"/>
    <property type="molecule type" value="Genomic_DNA"/>
</dbReference>
<comment type="caution">
    <text evidence="1">The sequence shown here is derived from an EMBL/GenBank/DDBJ whole genome shotgun (WGS) entry which is preliminary data.</text>
</comment>
<proteinExistence type="predicted"/>
<keyword evidence="2" id="KW-1185">Reference proteome</keyword>
<dbReference type="Proteomes" id="UP001498398">
    <property type="component" value="Unassembled WGS sequence"/>
</dbReference>
<protein>
    <submittedName>
        <fullName evidence="1">Uncharacterized protein</fullName>
    </submittedName>
</protein>
<accession>A0ABR1IT60</accession>
<name>A0ABR1IT60_9AGAR</name>